<evidence type="ECO:0000313" key="2">
    <source>
        <dbReference type="EMBL" id="CAB4043390.1"/>
    </source>
</evidence>
<dbReference type="Pfam" id="PF01391">
    <property type="entry name" value="Collagen"/>
    <property type="match status" value="1"/>
</dbReference>
<dbReference type="EMBL" id="CACRXK020032252">
    <property type="protein sequence ID" value="CAB4043390.1"/>
    <property type="molecule type" value="Genomic_DNA"/>
</dbReference>
<sequence>MLQFTASVQTTIHPEVLTRQIPSKFQVVSSPIYISAGLSPFPSRTQAPTTSHVTFRSVVVQPDPGPIGLKGRKGSPGPPGHPGMWGPPGLRGIPGDPGPPGNPGPNGIIGPP</sequence>
<dbReference type="Proteomes" id="UP001152795">
    <property type="component" value="Unassembled WGS sequence"/>
</dbReference>
<keyword evidence="3" id="KW-1185">Reference proteome</keyword>
<proteinExistence type="predicted"/>
<reference evidence="2" key="1">
    <citation type="submission" date="2020-04" db="EMBL/GenBank/DDBJ databases">
        <authorList>
            <person name="Alioto T."/>
            <person name="Alioto T."/>
            <person name="Gomez Garrido J."/>
        </authorList>
    </citation>
    <scope>NUCLEOTIDE SEQUENCE</scope>
    <source>
        <strain evidence="2">A484AB</strain>
    </source>
</reference>
<gene>
    <name evidence="2" type="ORF">PACLA_8A049996</name>
</gene>
<accession>A0A6S7KM51</accession>
<evidence type="ECO:0000256" key="1">
    <source>
        <dbReference type="SAM" id="MobiDB-lite"/>
    </source>
</evidence>
<dbReference type="AlphaFoldDB" id="A0A6S7KM51"/>
<dbReference type="InterPro" id="IPR008160">
    <property type="entry name" value="Collagen"/>
</dbReference>
<protein>
    <submittedName>
        <fullName evidence="2">Uncharacterized protein</fullName>
    </submittedName>
</protein>
<feature type="region of interest" description="Disordered" evidence="1">
    <location>
        <begin position="60"/>
        <end position="112"/>
    </location>
</feature>
<name>A0A6S7KM51_PARCT</name>
<feature type="compositionally biased region" description="Low complexity" evidence="1">
    <location>
        <begin position="82"/>
        <end position="94"/>
    </location>
</feature>
<organism evidence="2 3">
    <name type="scientific">Paramuricea clavata</name>
    <name type="common">Red gorgonian</name>
    <name type="synonym">Violescent sea-whip</name>
    <dbReference type="NCBI Taxonomy" id="317549"/>
    <lineage>
        <taxon>Eukaryota</taxon>
        <taxon>Metazoa</taxon>
        <taxon>Cnidaria</taxon>
        <taxon>Anthozoa</taxon>
        <taxon>Octocorallia</taxon>
        <taxon>Malacalcyonacea</taxon>
        <taxon>Plexauridae</taxon>
        <taxon>Paramuricea</taxon>
    </lineage>
</organism>
<feature type="non-terminal residue" evidence="2">
    <location>
        <position position="112"/>
    </location>
</feature>
<comment type="caution">
    <text evidence="2">The sequence shown here is derived from an EMBL/GenBank/DDBJ whole genome shotgun (WGS) entry which is preliminary data.</text>
</comment>
<evidence type="ECO:0000313" key="3">
    <source>
        <dbReference type="Proteomes" id="UP001152795"/>
    </source>
</evidence>